<dbReference type="PROSITE" id="PS50005">
    <property type="entry name" value="TPR"/>
    <property type="match status" value="2"/>
</dbReference>
<keyword evidence="7" id="KW-0472">Membrane</keyword>
<gene>
    <name evidence="8" type="ORF">WA026_011391</name>
</gene>
<dbReference type="InterPro" id="IPR011990">
    <property type="entry name" value="TPR-like_helical_dom_sf"/>
</dbReference>
<keyword evidence="7" id="KW-0812">Transmembrane</keyword>
<evidence type="ECO:0000313" key="8">
    <source>
        <dbReference type="EMBL" id="KAK9871107.1"/>
    </source>
</evidence>
<dbReference type="Proteomes" id="UP001431783">
    <property type="component" value="Unassembled WGS sequence"/>
</dbReference>
<evidence type="ECO:0000256" key="6">
    <source>
        <dbReference type="SAM" id="MobiDB-lite"/>
    </source>
</evidence>
<evidence type="ECO:0000256" key="3">
    <source>
        <dbReference type="ARBA" id="ARBA00022737"/>
    </source>
</evidence>
<feature type="repeat" description="TPR" evidence="5">
    <location>
        <begin position="75"/>
        <end position="108"/>
    </location>
</feature>
<dbReference type="PANTHER" id="PTHR22904">
    <property type="entry name" value="TPR REPEAT CONTAINING PROTEIN"/>
    <property type="match status" value="1"/>
</dbReference>
<evidence type="ECO:0000256" key="5">
    <source>
        <dbReference type="PROSITE-ProRule" id="PRU00339"/>
    </source>
</evidence>
<organism evidence="8 9">
    <name type="scientific">Henosepilachna vigintioctopunctata</name>
    <dbReference type="NCBI Taxonomy" id="420089"/>
    <lineage>
        <taxon>Eukaryota</taxon>
        <taxon>Metazoa</taxon>
        <taxon>Ecdysozoa</taxon>
        <taxon>Arthropoda</taxon>
        <taxon>Hexapoda</taxon>
        <taxon>Insecta</taxon>
        <taxon>Pterygota</taxon>
        <taxon>Neoptera</taxon>
        <taxon>Endopterygota</taxon>
        <taxon>Coleoptera</taxon>
        <taxon>Polyphaga</taxon>
        <taxon>Cucujiformia</taxon>
        <taxon>Coccinelloidea</taxon>
        <taxon>Coccinellidae</taxon>
        <taxon>Epilachninae</taxon>
        <taxon>Epilachnini</taxon>
        <taxon>Henosepilachna</taxon>
    </lineage>
</organism>
<dbReference type="EMBL" id="JARQZJ010000005">
    <property type="protein sequence ID" value="KAK9871107.1"/>
    <property type="molecule type" value="Genomic_DNA"/>
</dbReference>
<protein>
    <submittedName>
        <fullName evidence="8">Uncharacterized protein</fullName>
    </submittedName>
</protein>
<dbReference type="FunFam" id="1.25.40.10:FF:000020">
    <property type="entry name" value="Stress-induced phosphoprotein 1"/>
    <property type="match status" value="1"/>
</dbReference>
<keyword evidence="7" id="KW-1133">Transmembrane helix</keyword>
<sequence length="235" mass="26747">MSSQPTPESLKELGNKAVQEKKYTEAILYYTHAIKLTPTNYALYSNRSYAFLQEQQYYLALEDANETIKLCPTWAKGYFRRGEVQYAAYQFTDACQSYKKALDLQPGDVKILEALNRASKEILKNHKADETTPWLGAGIGLIVGVCIMIADYIFTTNPTHPILMSLATICIAMIGYALARTYRYYKKSSKEGLLEPPPTLGFDDENKEEVNESDTKSHTKYTKSQARQRYKKGKM</sequence>
<dbReference type="AlphaFoldDB" id="A0AAW1TJH3"/>
<name>A0AAW1TJH3_9CUCU</name>
<proteinExistence type="predicted"/>
<feature type="transmembrane region" description="Helical" evidence="7">
    <location>
        <begin position="134"/>
        <end position="154"/>
    </location>
</feature>
<keyword evidence="4 5" id="KW-0802">TPR repeat</keyword>
<dbReference type="PANTHER" id="PTHR22904:SF532">
    <property type="entry name" value="HEAT SHOCK PROTEIN STI1-LIKE PROTEIN"/>
    <property type="match status" value="1"/>
</dbReference>
<dbReference type="Gene3D" id="1.25.40.10">
    <property type="entry name" value="Tetratricopeptide repeat domain"/>
    <property type="match status" value="1"/>
</dbReference>
<feature type="compositionally biased region" description="Basic and acidic residues" evidence="6">
    <location>
        <begin position="208"/>
        <end position="217"/>
    </location>
</feature>
<dbReference type="GO" id="GO:0005737">
    <property type="term" value="C:cytoplasm"/>
    <property type="evidence" value="ECO:0007669"/>
    <property type="project" value="UniProtKB-SubCell"/>
</dbReference>
<comment type="caution">
    <text evidence="8">The sequence shown here is derived from an EMBL/GenBank/DDBJ whole genome shotgun (WGS) entry which is preliminary data.</text>
</comment>
<comment type="subcellular location">
    <subcellularLocation>
        <location evidence="1">Cytoplasm</location>
    </subcellularLocation>
</comment>
<keyword evidence="2" id="KW-0963">Cytoplasm</keyword>
<feature type="repeat" description="TPR" evidence="5">
    <location>
        <begin position="7"/>
        <end position="40"/>
    </location>
</feature>
<evidence type="ECO:0000256" key="7">
    <source>
        <dbReference type="SAM" id="Phobius"/>
    </source>
</evidence>
<feature type="transmembrane region" description="Helical" evidence="7">
    <location>
        <begin position="160"/>
        <end position="179"/>
    </location>
</feature>
<evidence type="ECO:0000256" key="1">
    <source>
        <dbReference type="ARBA" id="ARBA00004496"/>
    </source>
</evidence>
<evidence type="ECO:0000256" key="2">
    <source>
        <dbReference type="ARBA" id="ARBA00022490"/>
    </source>
</evidence>
<keyword evidence="3" id="KW-0677">Repeat</keyword>
<accession>A0AAW1TJH3</accession>
<keyword evidence="9" id="KW-1185">Reference proteome</keyword>
<dbReference type="SMART" id="SM00028">
    <property type="entry name" value="TPR"/>
    <property type="match status" value="3"/>
</dbReference>
<evidence type="ECO:0000256" key="4">
    <source>
        <dbReference type="ARBA" id="ARBA00022803"/>
    </source>
</evidence>
<reference evidence="8 9" key="1">
    <citation type="submission" date="2023-03" db="EMBL/GenBank/DDBJ databases">
        <title>Genome insight into feeding habits of ladybird beetles.</title>
        <authorList>
            <person name="Li H.-S."/>
            <person name="Huang Y.-H."/>
            <person name="Pang H."/>
        </authorList>
    </citation>
    <scope>NUCLEOTIDE SEQUENCE [LARGE SCALE GENOMIC DNA]</scope>
    <source>
        <strain evidence="8">SYSU_2023b</strain>
        <tissue evidence="8">Whole body</tissue>
    </source>
</reference>
<evidence type="ECO:0000313" key="9">
    <source>
        <dbReference type="Proteomes" id="UP001431783"/>
    </source>
</evidence>
<feature type="region of interest" description="Disordered" evidence="6">
    <location>
        <begin position="190"/>
        <end position="235"/>
    </location>
</feature>
<dbReference type="SUPFAM" id="SSF48452">
    <property type="entry name" value="TPR-like"/>
    <property type="match status" value="1"/>
</dbReference>
<feature type="compositionally biased region" description="Basic residues" evidence="6">
    <location>
        <begin position="218"/>
        <end position="235"/>
    </location>
</feature>
<dbReference type="GO" id="GO:0051879">
    <property type="term" value="F:Hsp90 protein binding"/>
    <property type="evidence" value="ECO:0007669"/>
    <property type="project" value="TreeGrafter"/>
</dbReference>
<dbReference type="InterPro" id="IPR019734">
    <property type="entry name" value="TPR_rpt"/>
</dbReference>